<dbReference type="InterPro" id="IPR000674">
    <property type="entry name" value="Ald_Oxase/Xan_DH_a/b"/>
</dbReference>
<evidence type="ECO:0000256" key="2">
    <source>
        <dbReference type="ARBA" id="ARBA00023002"/>
    </source>
</evidence>
<evidence type="ECO:0000256" key="1">
    <source>
        <dbReference type="ARBA" id="ARBA00022505"/>
    </source>
</evidence>
<dbReference type="Gene3D" id="3.30.365.10">
    <property type="entry name" value="Aldehyde oxidase/xanthine dehydrogenase, molybdopterin binding domain"/>
    <property type="match status" value="3"/>
</dbReference>
<dbReference type="InterPro" id="IPR037165">
    <property type="entry name" value="AldOxase/xan_DH_Mopterin-bd_sf"/>
</dbReference>
<dbReference type="SUPFAM" id="SSF54665">
    <property type="entry name" value="CO dehydrogenase molybdoprotein N-domain-like"/>
    <property type="match status" value="1"/>
</dbReference>
<dbReference type="Gene3D" id="3.90.1170.50">
    <property type="entry name" value="Aldehyde oxidase/xanthine dehydrogenase, a/b hammerhead"/>
    <property type="match status" value="1"/>
</dbReference>
<organism evidence="5">
    <name type="scientific">Caldiarchaeum subterraneum</name>
    <dbReference type="NCBI Taxonomy" id="311458"/>
    <lineage>
        <taxon>Archaea</taxon>
        <taxon>Nitrososphaerota</taxon>
        <taxon>Candidatus Caldarchaeales</taxon>
        <taxon>Candidatus Caldarchaeaceae</taxon>
        <taxon>Candidatus Caldarchaeum</taxon>
    </lineage>
</organism>
<dbReference type="PANTHER" id="PTHR11908:SF132">
    <property type="entry name" value="ALDEHYDE OXIDASE 1-RELATED"/>
    <property type="match status" value="1"/>
</dbReference>
<protein>
    <submittedName>
        <fullName evidence="5">Xanthine dehydrogenase family protein molybdopterin-binding subunit</fullName>
    </submittedName>
</protein>
<dbReference type="PANTHER" id="PTHR11908">
    <property type="entry name" value="XANTHINE DEHYDROGENASE"/>
    <property type="match status" value="1"/>
</dbReference>
<dbReference type="EMBL" id="DRXG01000039">
    <property type="protein sequence ID" value="HHN52076.1"/>
    <property type="molecule type" value="Genomic_DNA"/>
</dbReference>
<reference evidence="5" key="1">
    <citation type="journal article" date="2020" name="mSystems">
        <title>Genome- and Community-Level Interaction Insights into Carbon Utilization and Element Cycling Functions of Hydrothermarchaeota in Hydrothermal Sediment.</title>
        <authorList>
            <person name="Zhou Z."/>
            <person name="Liu Y."/>
            <person name="Xu W."/>
            <person name="Pan J."/>
            <person name="Luo Z.H."/>
            <person name="Li M."/>
        </authorList>
    </citation>
    <scope>NUCLEOTIDE SEQUENCE [LARGE SCALE GENOMIC DNA]</scope>
    <source>
        <strain evidence="6">SpSt-1073</strain>
        <strain evidence="5">SpSt-613</strain>
        <strain evidence="4">SpSt-669</strain>
    </source>
</reference>
<dbReference type="Pfam" id="PF01315">
    <property type="entry name" value="Ald_Xan_dh_C"/>
    <property type="match status" value="1"/>
</dbReference>
<dbReference type="GO" id="GO:0016491">
    <property type="term" value="F:oxidoreductase activity"/>
    <property type="evidence" value="ECO:0007669"/>
    <property type="project" value="UniProtKB-KW"/>
</dbReference>
<dbReference type="InterPro" id="IPR016208">
    <property type="entry name" value="Ald_Oxase/xanthine_DH-like"/>
</dbReference>
<dbReference type="InterPro" id="IPR036856">
    <property type="entry name" value="Ald_Oxase/Xan_DH_a/b_sf"/>
</dbReference>
<accession>A0A7C4I566</accession>
<feature type="domain" description="Aldehyde oxidase/xanthine dehydrogenase a/b hammerhead" evidence="3">
    <location>
        <begin position="23"/>
        <end position="134"/>
    </location>
</feature>
<gene>
    <name evidence="6" type="ORF">ENM30_02055</name>
    <name evidence="5" type="ORF">ENT82_03775</name>
    <name evidence="4" type="ORF">ENU43_00125</name>
</gene>
<dbReference type="FunFam" id="3.30.365.10:FF:000001">
    <property type="entry name" value="Xanthine dehydrogenase oxidase"/>
    <property type="match status" value="1"/>
</dbReference>
<comment type="caution">
    <text evidence="5">The sequence shown here is derived from an EMBL/GenBank/DDBJ whole genome shotgun (WGS) entry which is preliminary data.</text>
</comment>
<keyword evidence="1" id="KW-0500">Molybdenum</keyword>
<dbReference type="GO" id="GO:0005506">
    <property type="term" value="F:iron ion binding"/>
    <property type="evidence" value="ECO:0007669"/>
    <property type="project" value="InterPro"/>
</dbReference>
<name>A0A7C4I566_CALS0</name>
<proteinExistence type="predicted"/>
<evidence type="ECO:0000313" key="5">
    <source>
        <dbReference type="EMBL" id="HGN90234.1"/>
    </source>
</evidence>
<dbReference type="SMART" id="SM01008">
    <property type="entry name" value="Ald_Xan_dh_C"/>
    <property type="match status" value="1"/>
</dbReference>
<evidence type="ECO:0000259" key="3">
    <source>
        <dbReference type="SMART" id="SM01008"/>
    </source>
</evidence>
<sequence>MSMSNYFVVGKSLQNSSIVNHVTGATQYIDSITFPGMLWIKAVRSPVPRGKIKKIDYSKAEKIPGVVKIITAKHVPNNYHINLAGLGVGPPDEPVLPEDEVNYKGEAICLVVAKDEETAAKAANLVEVDIEELPPVLDMEEALKPGAPAIKKWGSNVFMFGGGMDGATPPSSPKRPYFLVKRGNVEQAFANAYEVVEGSYLIPPIEHAPLEPHICVAKPEPSGKLTIYTPTQAPYFVRDNVATILNIPASNIRVVSPHVGGAFGAKVDPEFEMQVAVAAMVVGRPVKWRWTREEEFTISTTRPAVKIELKDALSREGRILGRKAKLLHDAGAYARTSPYGVIKSTVNLSGPYNIENLRYEGYCVFTNRQPSSAMRGYGVFEVSYAVELHMERAARKLGIDSWEFRFINAYRNNQVTATGRPIDDAYLIEVMKEAAALAGVKLPPHLLQLSS</sequence>
<dbReference type="SUPFAM" id="SSF56003">
    <property type="entry name" value="Molybdenum cofactor-binding domain"/>
    <property type="match status" value="1"/>
</dbReference>
<dbReference type="EMBL" id="DTAD01000034">
    <property type="protein sequence ID" value="HGN90234.1"/>
    <property type="molecule type" value="Genomic_DNA"/>
</dbReference>
<dbReference type="AlphaFoldDB" id="A0A7C4I566"/>
<evidence type="ECO:0000313" key="6">
    <source>
        <dbReference type="EMBL" id="HHN52076.1"/>
    </source>
</evidence>
<evidence type="ECO:0000313" key="4">
    <source>
        <dbReference type="EMBL" id="HGL40068.1"/>
    </source>
</evidence>
<keyword evidence="2" id="KW-0560">Oxidoreductase</keyword>
<dbReference type="InterPro" id="IPR008274">
    <property type="entry name" value="AldOxase/xan_DH_MoCoBD1"/>
</dbReference>
<dbReference type="EMBL" id="DTCM01000003">
    <property type="protein sequence ID" value="HGL40068.1"/>
    <property type="molecule type" value="Genomic_DNA"/>
</dbReference>
<dbReference type="Pfam" id="PF02738">
    <property type="entry name" value="MoCoBD_1"/>
    <property type="match status" value="1"/>
</dbReference>